<keyword evidence="3 5" id="KW-0378">Hydrolase</keyword>
<proteinExistence type="inferred from homology"/>
<keyword evidence="2 5" id="KW-0645">Protease</keyword>
<accession>A0A2W5TSP7</accession>
<feature type="domain" description="Calpain catalytic" evidence="6">
    <location>
        <begin position="115"/>
        <end position="345"/>
    </location>
</feature>
<dbReference type="SUPFAM" id="SSF54001">
    <property type="entry name" value="Cysteine proteinases"/>
    <property type="match status" value="1"/>
</dbReference>
<comment type="caution">
    <text evidence="7">The sequence shown here is derived from an EMBL/GenBank/DDBJ whole genome shotgun (WGS) entry which is preliminary data.</text>
</comment>
<dbReference type="GO" id="GO:0006508">
    <property type="term" value="P:proteolysis"/>
    <property type="evidence" value="ECO:0007669"/>
    <property type="project" value="UniProtKB-KW"/>
</dbReference>
<organism evidence="7 8">
    <name type="scientific">Archangium gephyra</name>
    <dbReference type="NCBI Taxonomy" id="48"/>
    <lineage>
        <taxon>Bacteria</taxon>
        <taxon>Pseudomonadati</taxon>
        <taxon>Myxococcota</taxon>
        <taxon>Myxococcia</taxon>
        <taxon>Myxococcales</taxon>
        <taxon>Cystobacterineae</taxon>
        <taxon>Archangiaceae</taxon>
        <taxon>Archangium</taxon>
    </lineage>
</organism>
<gene>
    <name evidence="7" type="ORF">DI536_04735</name>
</gene>
<feature type="active site" evidence="5">
    <location>
        <position position="137"/>
    </location>
</feature>
<feature type="active site" evidence="5">
    <location>
        <position position="310"/>
    </location>
</feature>
<reference evidence="7 8" key="1">
    <citation type="submission" date="2017-08" db="EMBL/GenBank/DDBJ databases">
        <title>Infants hospitalized years apart are colonized by the same room-sourced microbial strains.</title>
        <authorList>
            <person name="Brooks B."/>
            <person name="Olm M.R."/>
            <person name="Firek B.A."/>
            <person name="Baker R."/>
            <person name="Thomas B.C."/>
            <person name="Morowitz M.J."/>
            <person name="Banfield J.F."/>
        </authorList>
    </citation>
    <scope>NUCLEOTIDE SEQUENCE [LARGE SCALE GENOMIC DNA]</scope>
    <source>
        <strain evidence="7">S2_003_000_R2_14</strain>
    </source>
</reference>
<dbReference type="Proteomes" id="UP000249061">
    <property type="component" value="Unassembled WGS sequence"/>
</dbReference>
<keyword evidence="4 5" id="KW-0788">Thiol protease</keyword>
<evidence type="ECO:0000313" key="7">
    <source>
        <dbReference type="EMBL" id="PZR17622.1"/>
    </source>
</evidence>
<dbReference type="InterPro" id="IPR001300">
    <property type="entry name" value="Peptidase_C2_calpain_cat"/>
</dbReference>
<dbReference type="PRINTS" id="PR00704">
    <property type="entry name" value="CALPAIN"/>
</dbReference>
<evidence type="ECO:0000256" key="3">
    <source>
        <dbReference type="ARBA" id="ARBA00022801"/>
    </source>
</evidence>
<dbReference type="Gene3D" id="3.90.70.10">
    <property type="entry name" value="Cysteine proteinases"/>
    <property type="match status" value="1"/>
</dbReference>
<dbReference type="InterPro" id="IPR038765">
    <property type="entry name" value="Papain-like_cys_pep_sf"/>
</dbReference>
<dbReference type="SMART" id="SM00230">
    <property type="entry name" value="CysPc"/>
    <property type="match status" value="1"/>
</dbReference>
<dbReference type="PANTHER" id="PTHR10183:SF379">
    <property type="entry name" value="CALPAIN-5"/>
    <property type="match status" value="1"/>
</dbReference>
<dbReference type="GO" id="GO:0004198">
    <property type="term" value="F:calcium-dependent cysteine-type endopeptidase activity"/>
    <property type="evidence" value="ECO:0007669"/>
    <property type="project" value="InterPro"/>
</dbReference>
<dbReference type="Pfam" id="PF00648">
    <property type="entry name" value="Peptidase_C2"/>
    <property type="match status" value="1"/>
</dbReference>
<sequence length="345" mass="37083">MPSKITESISRALRDNRVSISEMGSLIREAKSQPLTAETKAELTNLLNLHADKFGSTAARDLRTYLSTANITGTTTTPTTPTVTPPPTPAITNPSIADPAVLTKHTTDTTWKPVEGGKLFVDGVSYDDVVQGSIGDCYLVSALSAVAQTNPKAIENAIKDNGDGTYTVRFYEKNSTKQVEIKIDGDVAQSATGSQRYGKSRDSKELWVGLIEKAYAQWKGGYEAIGNGGYPGEVIQALTGRSTSYSSNSYADSTFAKIQRGGQNGKPMTAVTYGKDSGVDYNGTGVYAWHAYTVLGATEEAGQKYVQLRNPWGSSEHGNDGKNDGIFKMKLEDFSRLYQGVDVGN</sequence>
<dbReference type="AlphaFoldDB" id="A0A2W5TSP7"/>
<protein>
    <recommendedName>
        <fullName evidence="6">Calpain catalytic domain-containing protein</fullName>
    </recommendedName>
</protein>
<evidence type="ECO:0000256" key="1">
    <source>
        <dbReference type="ARBA" id="ARBA00007623"/>
    </source>
</evidence>
<dbReference type="InterPro" id="IPR022684">
    <property type="entry name" value="Calpain_cysteine_protease"/>
</dbReference>
<dbReference type="PROSITE" id="PS50203">
    <property type="entry name" value="CALPAIN_CAT"/>
    <property type="match status" value="1"/>
</dbReference>
<evidence type="ECO:0000256" key="4">
    <source>
        <dbReference type="ARBA" id="ARBA00022807"/>
    </source>
</evidence>
<dbReference type="PANTHER" id="PTHR10183">
    <property type="entry name" value="CALPAIN"/>
    <property type="match status" value="1"/>
</dbReference>
<evidence type="ECO:0000256" key="5">
    <source>
        <dbReference type="PROSITE-ProRule" id="PRU00239"/>
    </source>
</evidence>
<name>A0A2W5TSP7_9BACT</name>
<evidence type="ECO:0000259" key="6">
    <source>
        <dbReference type="PROSITE" id="PS50203"/>
    </source>
</evidence>
<evidence type="ECO:0000256" key="2">
    <source>
        <dbReference type="ARBA" id="ARBA00022670"/>
    </source>
</evidence>
<feature type="active site" evidence="5">
    <location>
        <position position="290"/>
    </location>
</feature>
<dbReference type="EMBL" id="QFQP01000002">
    <property type="protein sequence ID" value="PZR17622.1"/>
    <property type="molecule type" value="Genomic_DNA"/>
</dbReference>
<comment type="similarity">
    <text evidence="1">Belongs to the peptidase C2 family.</text>
</comment>
<evidence type="ECO:0000313" key="8">
    <source>
        <dbReference type="Proteomes" id="UP000249061"/>
    </source>
</evidence>